<evidence type="ECO:0000256" key="2">
    <source>
        <dbReference type="ARBA" id="ARBA00010996"/>
    </source>
</evidence>
<comment type="subcellular location">
    <subcellularLocation>
        <location evidence="1 8">Mitochondrion inner membrane</location>
    </subcellularLocation>
</comment>
<dbReference type="SUPFAM" id="SSF52833">
    <property type="entry name" value="Thioredoxin-like"/>
    <property type="match status" value="1"/>
</dbReference>
<accession>A0A6A5BI88</accession>
<dbReference type="OMA" id="FITIDPW"/>
<keyword evidence="6 8" id="KW-0496">Mitochondrion</keyword>
<evidence type="ECO:0000256" key="11">
    <source>
        <dbReference type="SAM" id="MobiDB-lite"/>
    </source>
</evidence>
<organism evidence="14 15">
    <name type="scientific">Naegleria fowleri</name>
    <name type="common">Brain eating amoeba</name>
    <dbReference type="NCBI Taxonomy" id="5763"/>
    <lineage>
        <taxon>Eukaryota</taxon>
        <taxon>Discoba</taxon>
        <taxon>Heterolobosea</taxon>
        <taxon>Tetramitia</taxon>
        <taxon>Eutetramitia</taxon>
        <taxon>Vahlkampfiidae</taxon>
        <taxon>Naegleria</taxon>
    </lineage>
</organism>
<gene>
    <name evidence="14" type="ORF">FDP41_006584</name>
</gene>
<dbReference type="PANTHER" id="PTHR12151:SF5">
    <property type="entry name" value="AT19154P"/>
    <property type="match status" value="1"/>
</dbReference>
<dbReference type="Pfam" id="PF02630">
    <property type="entry name" value="SCO1-SenC"/>
    <property type="match status" value="1"/>
</dbReference>
<dbReference type="Gene3D" id="3.40.30.10">
    <property type="entry name" value="Glutaredoxin"/>
    <property type="match status" value="1"/>
</dbReference>
<feature type="binding site" evidence="9">
    <location>
        <position position="192"/>
    </location>
    <ligand>
        <name>Cu cation</name>
        <dbReference type="ChEBI" id="CHEBI:23378"/>
    </ligand>
</feature>
<evidence type="ECO:0000256" key="5">
    <source>
        <dbReference type="ARBA" id="ARBA00023008"/>
    </source>
</evidence>
<keyword evidence="10" id="KW-1015">Disulfide bond</keyword>
<evidence type="ECO:0000256" key="10">
    <source>
        <dbReference type="PIRSR" id="PIRSR603782-2"/>
    </source>
</evidence>
<reference evidence="14 15" key="1">
    <citation type="journal article" date="2019" name="Sci. Rep.">
        <title>Nanopore sequencing improves the draft genome of the human pathogenic amoeba Naegleria fowleri.</title>
        <authorList>
            <person name="Liechti N."/>
            <person name="Schurch N."/>
            <person name="Bruggmann R."/>
            <person name="Wittwer M."/>
        </authorList>
    </citation>
    <scope>NUCLEOTIDE SEQUENCE [LARGE SCALE GENOMIC DNA]</scope>
    <source>
        <strain evidence="14 15">ATCC 30894</strain>
    </source>
</reference>
<dbReference type="InterPro" id="IPR017276">
    <property type="entry name" value="Synth_of_cyt-c-oxidase_Sco1/2"/>
</dbReference>
<dbReference type="VEuPathDB" id="AmoebaDB:FDP41_006584"/>
<keyword evidence="3 9" id="KW-0479">Metal-binding</keyword>
<comment type="caution">
    <text evidence="14">The sequence shown here is derived from an EMBL/GenBank/DDBJ whole genome shotgun (WGS) entry which is preliminary data.</text>
</comment>
<dbReference type="InterPro" id="IPR036249">
    <property type="entry name" value="Thioredoxin-like_sf"/>
</dbReference>
<keyword evidence="5 9" id="KW-0186">Copper</keyword>
<evidence type="ECO:0000256" key="7">
    <source>
        <dbReference type="ARBA" id="ARBA00023136"/>
    </source>
</evidence>
<feature type="region of interest" description="Disordered" evidence="11">
    <location>
        <begin position="67"/>
        <end position="98"/>
    </location>
</feature>
<feature type="disulfide bond" description="Redox-active" evidence="10">
    <location>
        <begin position="188"/>
        <end position="192"/>
    </location>
</feature>
<keyword evidence="12" id="KW-0812">Transmembrane</keyword>
<dbReference type="FunFam" id="3.40.30.10:FF:000013">
    <property type="entry name" value="Blast:Protein SCO1 homolog, mitochondrial"/>
    <property type="match status" value="1"/>
</dbReference>
<dbReference type="VEuPathDB" id="AmoebaDB:NfTy_088840"/>
<evidence type="ECO:0000256" key="4">
    <source>
        <dbReference type="ARBA" id="ARBA00022792"/>
    </source>
</evidence>
<dbReference type="OrthoDB" id="270009at2759"/>
<comment type="similarity">
    <text evidence="2 8">Belongs to the SCO1/2 family.</text>
</comment>
<evidence type="ECO:0000256" key="1">
    <source>
        <dbReference type="ARBA" id="ARBA00004273"/>
    </source>
</evidence>
<keyword evidence="7 12" id="KW-0472">Membrane</keyword>
<dbReference type="CDD" id="cd02968">
    <property type="entry name" value="SCO"/>
    <property type="match status" value="1"/>
</dbReference>
<evidence type="ECO:0000256" key="12">
    <source>
        <dbReference type="SAM" id="Phobius"/>
    </source>
</evidence>
<dbReference type="RefSeq" id="XP_044559265.1">
    <property type="nucleotide sequence ID" value="XM_044710235.1"/>
</dbReference>
<dbReference type="Proteomes" id="UP000444721">
    <property type="component" value="Unassembled WGS sequence"/>
</dbReference>
<feature type="domain" description="Thioredoxin" evidence="13">
    <location>
        <begin position="150"/>
        <end position="318"/>
    </location>
</feature>
<evidence type="ECO:0000256" key="9">
    <source>
        <dbReference type="PIRSR" id="PIRSR037736-1"/>
    </source>
</evidence>
<dbReference type="AlphaFoldDB" id="A0A6A5BI88"/>
<dbReference type="VEuPathDB" id="AmoebaDB:NF0058450"/>
<dbReference type="GO" id="GO:0005507">
    <property type="term" value="F:copper ion binding"/>
    <property type="evidence" value="ECO:0007669"/>
    <property type="project" value="InterPro"/>
</dbReference>
<evidence type="ECO:0000256" key="6">
    <source>
        <dbReference type="ARBA" id="ARBA00023128"/>
    </source>
</evidence>
<dbReference type="EMBL" id="VFQX01000052">
    <property type="protein sequence ID" value="KAF0974552.1"/>
    <property type="molecule type" value="Genomic_DNA"/>
</dbReference>
<feature type="binding site" evidence="9">
    <location>
        <position position="188"/>
    </location>
    <ligand>
        <name>Cu cation</name>
        <dbReference type="ChEBI" id="CHEBI:23378"/>
    </ligand>
</feature>
<dbReference type="PROSITE" id="PS51352">
    <property type="entry name" value="THIOREDOXIN_2"/>
    <property type="match status" value="1"/>
</dbReference>
<evidence type="ECO:0000313" key="15">
    <source>
        <dbReference type="Proteomes" id="UP000444721"/>
    </source>
</evidence>
<dbReference type="GO" id="GO:0005743">
    <property type="term" value="C:mitochondrial inner membrane"/>
    <property type="evidence" value="ECO:0007669"/>
    <property type="project" value="UniProtKB-SubCell"/>
</dbReference>
<feature type="transmembrane region" description="Helical" evidence="12">
    <location>
        <begin position="105"/>
        <end position="125"/>
    </location>
</feature>
<dbReference type="GO" id="GO:0006878">
    <property type="term" value="P:intracellular copper ion homeostasis"/>
    <property type="evidence" value="ECO:0007669"/>
    <property type="project" value="UniProtKB-UniRule"/>
</dbReference>
<dbReference type="InterPro" id="IPR013766">
    <property type="entry name" value="Thioredoxin_domain"/>
</dbReference>
<name>A0A6A5BI88_NAEFO</name>
<feature type="binding site" evidence="9">
    <location>
        <position position="282"/>
    </location>
    <ligand>
        <name>Cu cation</name>
        <dbReference type="ChEBI" id="CHEBI:23378"/>
    </ligand>
</feature>
<dbReference type="InterPro" id="IPR003782">
    <property type="entry name" value="SCO1/SenC"/>
</dbReference>
<dbReference type="GeneID" id="68113802"/>
<evidence type="ECO:0000313" key="14">
    <source>
        <dbReference type="EMBL" id="KAF0974552.1"/>
    </source>
</evidence>
<evidence type="ECO:0000256" key="3">
    <source>
        <dbReference type="ARBA" id="ARBA00022723"/>
    </source>
</evidence>
<keyword evidence="15" id="KW-1185">Reference proteome</keyword>
<dbReference type="GO" id="GO:0033617">
    <property type="term" value="P:mitochondrial respiratory chain complex IV assembly"/>
    <property type="evidence" value="ECO:0007669"/>
    <property type="project" value="TreeGrafter"/>
</dbReference>
<evidence type="ECO:0000259" key="13">
    <source>
        <dbReference type="PROSITE" id="PS51352"/>
    </source>
</evidence>
<dbReference type="PIRSF" id="PIRSF037736">
    <property type="entry name" value="SCO1"/>
    <property type="match status" value="1"/>
</dbReference>
<evidence type="ECO:0000256" key="8">
    <source>
        <dbReference type="PIRNR" id="PIRNR037736"/>
    </source>
</evidence>
<dbReference type="GO" id="GO:0016531">
    <property type="term" value="F:copper chaperone activity"/>
    <property type="evidence" value="ECO:0007669"/>
    <property type="project" value="InterPro"/>
</dbReference>
<keyword evidence="4 8" id="KW-0999">Mitochondrion inner membrane</keyword>
<proteinExistence type="inferred from homology"/>
<protein>
    <recommendedName>
        <fullName evidence="13">Thioredoxin domain-containing protein</fullName>
    </recommendedName>
</protein>
<dbReference type="PANTHER" id="PTHR12151">
    <property type="entry name" value="ELECTRON TRANSPORT PROTIN SCO1/SENC FAMILY MEMBER"/>
    <property type="match status" value="1"/>
</dbReference>
<keyword evidence="12" id="KW-1133">Transmembrane helix</keyword>
<sequence length="322" mass="36935">MLASHSIKFTQSLLLKNASTTTRAFQICSFRSALSHLSPNQNSIFKPSANNQRASFSRSVVFYNEEKKQQAQSQQEEPKEEQQKQNTDQQQQSDETPKKSYFKKLLSPANLILPAVFGIILYNFAKYDVRQKKREAELDRQASSKAVKAVGTPKLGGAFTLVNTKGEVITDSEFRGKFMFMYFGFTNCPDVCPTEMKKMTKALQMLEKEHPELADKIVPIFVSCDPPRDSCTAVSEYLQDYHPKFIGLTGTPDQISRVCKKYRVYYNAPDYKEGKQDYLVDHSIFIYLMDPYGHLAEYFAQNTTADKVYERVLASIQDYKWD</sequence>